<dbReference type="AlphaFoldDB" id="A0A1G2K544"/>
<dbReference type="EMBL" id="MHQC01000039">
    <property type="protein sequence ID" value="OGZ94283.1"/>
    <property type="molecule type" value="Genomic_DNA"/>
</dbReference>
<accession>A0A1G2K544</accession>
<evidence type="ECO:0000313" key="2">
    <source>
        <dbReference type="Proteomes" id="UP000177152"/>
    </source>
</evidence>
<organism evidence="1 2">
    <name type="scientific">Candidatus Sungbacteria bacterium RIFCSPHIGHO2_01_FULL_47_32</name>
    <dbReference type="NCBI Taxonomy" id="1802264"/>
    <lineage>
        <taxon>Bacteria</taxon>
        <taxon>Candidatus Sungiibacteriota</taxon>
    </lineage>
</organism>
<evidence type="ECO:0000313" key="1">
    <source>
        <dbReference type="EMBL" id="OGZ94283.1"/>
    </source>
</evidence>
<comment type="caution">
    <text evidence="1">The sequence shown here is derived from an EMBL/GenBank/DDBJ whole genome shotgun (WGS) entry which is preliminary data.</text>
</comment>
<dbReference type="Proteomes" id="UP000177152">
    <property type="component" value="Unassembled WGS sequence"/>
</dbReference>
<reference evidence="1 2" key="1">
    <citation type="journal article" date="2016" name="Nat. Commun.">
        <title>Thousands of microbial genomes shed light on interconnected biogeochemical processes in an aquifer system.</title>
        <authorList>
            <person name="Anantharaman K."/>
            <person name="Brown C.T."/>
            <person name="Hug L.A."/>
            <person name="Sharon I."/>
            <person name="Castelle C.J."/>
            <person name="Probst A.J."/>
            <person name="Thomas B.C."/>
            <person name="Singh A."/>
            <person name="Wilkins M.J."/>
            <person name="Karaoz U."/>
            <person name="Brodie E.L."/>
            <person name="Williams K.H."/>
            <person name="Hubbard S.S."/>
            <person name="Banfield J.F."/>
        </authorList>
    </citation>
    <scope>NUCLEOTIDE SEQUENCE [LARGE SCALE GENOMIC DNA]</scope>
</reference>
<gene>
    <name evidence="1" type="ORF">A2633_05735</name>
</gene>
<protein>
    <submittedName>
        <fullName evidence="1">Uncharacterized protein</fullName>
    </submittedName>
</protein>
<proteinExistence type="predicted"/>
<name>A0A1G2K544_9BACT</name>
<sequence length="108" mass="12463">MVPQDTDHLKNFCHKHFASYRFFTISRKVFGYPLGSLGRKEDTDIIVSYCPREDCTVYEMNPSAYNIWAGALGDTIQNQLLVDTMIRVRVLEWKMAERAQSKTPGLTE</sequence>